<dbReference type="GO" id="GO:0004312">
    <property type="term" value="F:fatty acid synthase activity"/>
    <property type="evidence" value="ECO:0007669"/>
    <property type="project" value="TreeGrafter"/>
</dbReference>
<dbReference type="InterPro" id="IPR014031">
    <property type="entry name" value="Ketoacyl_synth_C"/>
</dbReference>
<dbReference type="Gene3D" id="3.40.47.10">
    <property type="match status" value="2"/>
</dbReference>
<dbReference type="Pfam" id="PF02801">
    <property type="entry name" value="Ketoacyl-synt_C"/>
    <property type="match status" value="1"/>
</dbReference>
<sequence>MTAPSPAPLCFSAMAGTFPGAPSIDALWKLLRQGQRAPQQDLLQRWRMARKAIHHPRPGEKDRVYLHQVHGLGGDEPEQLSDGRQLAIGCAVLEELLEPLATLPRARTALIVATSWSDESYFLASADPANAPCPGLTPADQVARLADACGLGGPALTVDTACSSFIYAVDLAQGLMDSGQAEQVVVMALNTLMPPPLYLGFSQLTAFSPRAQLQAFGAEADGIVPGECAVAFLLEPLKRALEGARTPLGLMRALGLSADGAEGSVFSPGKQAQYTAYQRAWAGLDPASVGYIESHGTGTPLGDATEIGSLQRFFGPHVAWPIPLGSIKANIGHTLAAAGGPSLAKALLMLRHGTLPPQVAYAGSGKLADTCLRLVEGQPQALAAGEQPLRIGLSSFGFGGANAHMVVEAYRPTAAPVPAPARSEGPIRLDLMVVEAEAALAGGGSLAEFGQALRQGPQAPLPFPQGRFGAQAPQVAVRAGQFLARDRVIDIDGYGMGPRPLAHVDPFKLLVTDRVGQLLKRLPGTAASDRTAMVMCCNLGGERFTNAYSEAERHYREGQGPAPGIEVADVASMLPSLLSGYPAKFFDLRGFHQTLAGGPGLFWHTLLAAPHWFERGIDTLLLGAGRFISGASELLALADTPVPQGEGLGVLALQRYRADGPQAPLLRLVAALPGSAATDRQQAAERLGIAPGARLLTCQVQAGPADDPLQALTGYLAEASGIATLLQALLGEPGERLVEVRDGERVLCWLQVECLATWQAPPAPATPRAAFTLRFAKPHTAPAVLAPAAQLLPAEPGLEDGVDLIGLGDTLTRTLLSSLHLRSRALRELLAIRPDPLVRAPGESWRRSERNTVITHVLRRSPQSLNATLRVDEGHPYFFDHPLDHVPGILLIEGVLQLMEHAVPALRGDAVFIRGLNVRFQRYVMKERPVDIELQQNGPHGYTARVMQDEQLMCTCTLMLGPGQVPPSGGALAPVRPCQRQDWLHKARAENVLVGDIDPQARVLACPIPPGQFFEDGHPRQHSMVYFLEIARQAYMQIAHGALRIPLKTPMNLLVLDFTLTRPIGRWQALALAPQSALPANAQAFKTNRIVIELEADGQPLGAATVTAQVLSRQAHPA</sequence>
<dbReference type="Pfam" id="PF03756">
    <property type="entry name" value="AfsA"/>
    <property type="match status" value="2"/>
</dbReference>
<accession>A0A679GSV0</accession>
<dbReference type="GO" id="GO:0005737">
    <property type="term" value="C:cytoplasm"/>
    <property type="evidence" value="ECO:0007669"/>
    <property type="project" value="TreeGrafter"/>
</dbReference>
<evidence type="ECO:0000256" key="2">
    <source>
        <dbReference type="ARBA" id="ARBA00022553"/>
    </source>
</evidence>
<dbReference type="Proteomes" id="UP000501237">
    <property type="component" value="Chromosome"/>
</dbReference>
<dbReference type="EMBL" id="AP022642">
    <property type="protein sequence ID" value="BCA30250.1"/>
    <property type="molecule type" value="Genomic_DNA"/>
</dbReference>
<dbReference type="InterPro" id="IPR050091">
    <property type="entry name" value="PKS_NRPS_Biosynth_Enz"/>
</dbReference>
<dbReference type="InterPro" id="IPR014030">
    <property type="entry name" value="Ketoacyl_synth_N"/>
</dbReference>
<evidence type="ECO:0000256" key="3">
    <source>
        <dbReference type="RuleBase" id="RU003694"/>
    </source>
</evidence>
<dbReference type="PROSITE" id="PS52004">
    <property type="entry name" value="KS3_2"/>
    <property type="match status" value="1"/>
</dbReference>
<proteinExistence type="inferred from homology"/>
<dbReference type="SMART" id="SM00825">
    <property type="entry name" value="PKS_KS"/>
    <property type="match status" value="1"/>
</dbReference>
<keyword evidence="1" id="KW-0596">Phosphopantetheine</keyword>
<evidence type="ECO:0000256" key="1">
    <source>
        <dbReference type="ARBA" id="ARBA00022450"/>
    </source>
</evidence>
<feature type="domain" description="Ketosynthase family 3 (KS3)" evidence="4">
    <location>
        <begin position="6"/>
        <end position="409"/>
    </location>
</feature>
<reference evidence="5 6" key="1">
    <citation type="journal article" date="2020" name="Microbiol. Resour. Announc.">
        <title>Complete genome sequence of Pseudomonas otitidis strain MrB4, isolated from Lake Biwa in Japan.</title>
        <authorList>
            <person name="Miyazaki K."/>
            <person name="Hase E."/>
            <person name="Maruya T."/>
        </authorList>
    </citation>
    <scope>NUCLEOTIDE SEQUENCE [LARGE SCALE GENOMIC DNA]</scope>
    <source>
        <strain evidence="5 6">MrB4</strain>
    </source>
</reference>
<dbReference type="InterPro" id="IPR005509">
    <property type="entry name" value="AfsA_hotdog_dom"/>
</dbReference>
<dbReference type="PANTHER" id="PTHR43775:SF37">
    <property type="entry name" value="SI:DKEY-61P9.11"/>
    <property type="match status" value="1"/>
</dbReference>
<dbReference type="GO" id="GO:0005886">
    <property type="term" value="C:plasma membrane"/>
    <property type="evidence" value="ECO:0007669"/>
    <property type="project" value="TreeGrafter"/>
</dbReference>
<keyword evidence="3" id="KW-0808">Transferase</keyword>
<dbReference type="Gene3D" id="3.10.129.10">
    <property type="entry name" value="Hotdog Thioesterase"/>
    <property type="match status" value="1"/>
</dbReference>
<keyword evidence="2" id="KW-0597">Phosphoprotein</keyword>
<dbReference type="KEGG" id="poj:PtoMrB4_42270"/>
<dbReference type="GO" id="GO:0006633">
    <property type="term" value="P:fatty acid biosynthetic process"/>
    <property type="evidence" value="ECO:0007669"/>
    <property type="project" value="TreeGrafter"/>
</dbReference>
<dbReference type="InterPro" id="IPR020841">
    <property type="entry name" value="PKS_Beta-ketoAc_synthase_dom"/>
</dbReference>
<dbReference type="InterPro" id="IPR029069">
    <property type="entry name" value="HotDog_dom_sf"/>
</dbReference>
<evidence type="ECO:0000313" key="5">
    <source>
        <dbReference type="EMBL" id="BCA30250.1"/>
    </source>
</evidence>
<dbReference type="CDD" id="cd00833">
    <property type="entry name" value="PKS"/>
    <property type="match status" value="1"/>
</dbReference>
<dbReference type="SUPFAM" id="SSF53901">
    <property type="entry name" value="Thiolase-like"/>
    <property type="match status" value="3"/>
</dbReference>
<dbReference type="GeneID" id="57399443"/>
<gene>
    <name evidence="5" type="ORF">PtoMrB4_42270</name>
</gene>
<evidence type="ECO:0000313" key="6">
    <source>
        <dbReference type="Proteomes" id="UP000501237"/>
    </source>
</evidence>
<organism evidence="5 6">
    <name type="scientific">Metapseudomonas otitidis</name>
    <dbReference type="NCBI Taxonomy" id="319939"/>
    <lineage>
        <taxon>Bacteria</taxon>
        <taxon>Pseudomonadati</taxon>
        <taxon>Pseudomonadota</taxon>
        <taxon>Gammaproteobacteria</taxon>
        <taxon>Pseudomonadales</taxon>
        <taxon>Pseudomonadaceae</taxon>
        <taxon>Metapseudomonas</taxon>
    </lineage>
</organism>
<evidence type="ECO:0000259" key="4">
    <source>
        <dbReference type="PROSITE" id="PS52004"/>
    </source>
</evidence>
<dbReference type="SUPFAM" id="SSF54637">
    <property type="entry name" value="Thioesterase/thiol ester dehydrase-isomerase"/>
    <property type="match status" value="1"/>
</dbReference>
<dbReference type="Pfam" id="PF00109">
    <property type="entry name" value="ketoacyl-synt"/>
    <property type="match status" value="1"/>
</dbReference>
<protein>
    <recommendedName>
        <fullName evidence="4">Ketosynthase family 3 (KS3) domain-containing protein</fullName>
    </recommendedName>
</protein>
<comment type="similarity">
    <text evidence="3">Belongs to the thiolase-like superfamily. Beta-ketoacyl-ACP synthases family.</text>
</comment>
<dbReference type="PANTHER" id="PTHR43775">
    <property type="entry name" value="FATTY ACID SYNTHASE"/>
    <property type="match status" value="1"/>
</dbReference>
<dbReference type="RefSeq" id="WP_172434409.1">
    <property type="nucleotide sequence ID" value="NZ_AP022642.1"/>
</dbReference>
<dbReference type="InterPro" id="IPR016039">
    <property type="entry name" value="Thiolase-like"/>
</dbReference>
<dbReference type="AlphaFoldDB" id="A0A679GSV0"/>
<name>A0A679GSV0_9GAMM</name>
<dbReference type="GO" id="GO:0071770">
    <property type="term" value="P:DIM/DIP cell wall layer assembly"/>
    <property type="evidence" value="ECO:0007669"/>
    <property type="project" value="TreeGrafter"/>
</dbReference>